<dbReference type="GO" id="GO:0005524">
    <property type="term" value="F:ATP binding"/>
    <property type="evidence" value="ECO:0007669"/>
    <property type="project" value="UniProtKB-KW"/>
</dbReference>
<dbReference type="InterPro" id="IPR036759">
    <property type="entry name" value="TPK_catalytic_sf"/>
</dbReference>
<evidence type="ECO:0000256" key="4">
    <source>
        <dbReference type="ARBA" id="ARBA00022840"/>
    </source>
</evidence>
<dbReference type="Gene3D" id="3.40.50.10240">
    <property type="entry name" value="Thiamin pyrophosphokinase, catalytic domain"/>
    <property type="match status" value="1"/>
</dbReference>
<evidence type="ECO:0000256" key="3">
    <source>
        <dbReference type="ARBA" id="ARBA00022777"/>
    </source>
</evidence>
<feature type="compositionally biased region" description="Low complexity" evidence="5">
    <location>
        <begin position="75"/>
        <end position="93"/>
    </location>
</feature>
<gene>
    <name evidence="6" type="ORF">EMH_0094350</name>
</gene>
<dbReference type="OrthoDB" id="354813at2759"/>
<accession>U6JSR8</accession>
<evidence type="ECO:0000256" key="5">
    <source>
        <dbReference type="SAM" id="MobiDB-lite"/>
    </source>
</evidence>
<dbReference type="GO" id="GO:0009229">
    <property type="term" value="P:thiamine diphosphate biosynthetic process"/>
    <property type="evidence" value="ECO:0007669"/>
    <property type="project" value="InterPro"/>
</dbReference>
<feature type="region of interest" description="Disordered" evidence="5">
    <location>
        <begin position="67"/>
        <end position="93"/>
    </location>
</feature>
<dbReference type="SUPFAM" id="SSF63999">
    <property type="entry name" value="Thiamin pyrophosphokinase, catalytic domain"/>
    <property type="match status" value="1"/>
</dbReference>
<evidence type="ECO:0000256" key="1">
    <source>
        <dbReference type="ARBA" id="ARBA00022679"/>
    </source>
</evidence>
<reference evidence="6" key="2">
    <citation type="submission" date="2013-10" db="EMBL/GenBank/DDBJ databases">
        <authorList>
            <person name="Aslett M."/>
        </authorList>
    </citation>
    <scope>NUCLEOTIDE SEQUENCE [LARGE SCALE GENOMIC DNA]</scope>
    <source>
        <strain evidence="6">Houghton</strain>
    </source>
</reference>
<feature type="region of interest" description="Disordered" evidence="5">
    <location>
        <begin position="188"/>
        <end position="221"/>
    </location>
</feature>
<keyword evidence="3 6" id="KW-0418">Kinase</keyword>
<feature type="compositionally biased region" description="Low complexity" evidence="5">
    <location>
        <begin position="188"/>
        <end position="208"/>
    </location>
</feature>
<dbReference type="GO" id="GO:0004788">
    <property type="term" value="F:thiamine diphosphokinase activity"/>
    <property type="evidence" value="ECO:0007669"/>
    <property type="project" value="InterPro"/>
</dbReference>
<keyword evidence="7" id="KW-1185">Reference proteome</keyword>
<dbReference type="RefSeq" id="XP_013357958.1">
    <property type="nucleotide sequence ID" value="XM_013502504.1"/>
</dbReference>
<proteinExistence type="predicted"/>
<dbReference type="AlphaFoldDB" id="U6JSR8"/>
<keyword evidence="4" id="KW-0067">ATP-binding</keyword>
<dbReference type="EMBL" id="HG680288">
    <property type="protein sequence ID" value="CDJ27826.1"/>
    <property type="molecule type" value="Genomic_DNA"/>
</dbReference>
<keyword evidence="2" id="KW-0547">Nucleotide-binding</keyword>
<dbReference type="VEuPathDB" id="ToxoDB:EMH_0094350"/>
<dbReference type="Proteomes" id="UP000030744">
    <property type="component" value="Unassembled WGS sequence"/>
</dbReference>
<evidence type="ECO:0000256" key="2">
    <source>
        <dbReference type="ARBA" id="ARBA00022741"/>
    </source>
</evidence>
<dbReference type="GO" id="GO:0016301">
    <property type="term" value="F:kinase activity"/>
    <property type="evidence" value="ECO:0007669"/>
    <property type="project" value="UniProtKB-KW"/>
</dbReference>
<dbReference type="GeneID" id="25383558"/>
<keyword evidence="1" id="KW-0808">Transferase</keyword>
<reference evidence="6" key="1">
    <citation type="submission" date="2013-10" db="EMBL/GenBank/DDBJ databases">
        <title>Genomic analysis of the causative agents of coccidiosis in chickens.</title>
        <authorList>
            <person name="Reid A.J."/>
            <person name="Blake D."/>
            <person name="Billington K."/>
            <person name="Browne H."/>
            <person name="Dunn M."/>
            <person name="Hung S."/>
            <person name="Kawahara F."/>
            <person name="Miranda-Saavedra D."/>
            <person name="Mourier T."/>
            <person name="Nagra H."/>
            <person name="Otto T.D."/>
            <person name="Rawlings N."/>
            <person name="Sanchez A."/>
            <person name="Sanders M."/>
            <person name="Subramaniam C."/>
            <person name="Tay Y."/>
            <person name="Dear P."/>
            <person name="Doerig C."/>
            <person name="Gruber A."/>
            <person name="Parkinson J."/>
            <person name="Shirley M."/>
            <person name="Wan K.L."/>
            <person name="Berriman M."/>
            <person name="Tomley F."/>
            <person name="Pain A."/>
        </authorList>
    </citation>
    <scope>NUCLEOTIDE SEQUENCE [LARGE SCALE GENOMIC DNA]</scope>
    <source>
        <strain evidence="6">Houghton</strain>
    </source>
</reference>
<organism evidence="6 7">
    <name type="scientific">Eimeria mitis</name>
    <dbReference type="NCBI Taxonomy" id="44415"/>
    <lineage>
        <taxon>Eukaryota</taxon>
        <taxon>Sar</taxon>
        <taxon>Alveolata</taxon>
        <taxon>Apicomplexa</taxon>
        <taxon>Conoidasida</taxon>
        <taxon>Coccidia</taxon>
        <taxon>Eucoccidiorida</taxon>
        <taxon>Eimeriorina</taxon>
        <taxon>Eimeriidae</taxon>
        <taxon>Eimeria</taxon>
    </lineage>
</organism>
<protein>
    <submittedName>
        <fullName evidence="6">Thiamin pyrophosphokinase, putative</fullName>
    </submittedName>
</protein>
<evidence type="ECO:0000313" key="6">
    <source>
        <dbReference type="EMBL" id="CDJ27826.1"/>
    </source>
</evidence>
<evidence type="ECO:0000313" key="7">
    <source>
        <dbReference type="Proteomes" id="UP000030744"/>
    </source>
</evidence>
<name>U6JSR8_9EIME</name>
<sequence length="221" mass="24434">MFLNSRLLFHARILKALYVQPHATLPSQPYLQHRRTFTAVDPSFASTAPVMPPPSASSGRLHANKRRLQHCNTESRSSSSNGSRINSNRSSNDRMLTTVHDLRLLETVWGHREISAAPAYAEAAAVEAKAADASAAASGRGRVVVLLLNRPFPSYVHGLLENAWLVVAADGAANHMLPLYRAVEAKQQQQQQQQQEQEVQQQQQQVQELPGGMTRNAQEMP</sequence>